<sequence length="117" mass="12664">MLRFLAPLVLVLCGAVALDSAETLFIEDTTTPYPERSSERVYGSYGVSSGYSPTSEPEGYGPTGYGGYGPRGWNPYESVKVYSSYGDAPYGRNGQEGHDKNGQCTCNCNCHINCPKE</sequence>
<protein>
    <submittedName>
        <fullName evidence="2">Uncharacterized protein</fullName>
    </submittedName>
</protein>
<organism evidence="2 3">
    <name type="scientific">Steinernema hermaphroditum</name>
    <dbReference type="NCBI Taxonomy" id="289476"/>
    <lineage>
        <taxon>Eukaryota</taxon>
        <taxon>Metazoa</taxon>
        <taxon>Ecdysozoa</taxon>
        <taxon>Nematoda</taxon>
        <taxon>Chromadorea</taxon>
        <taxon>Rhabditida</taxon>
        <taxon>Tylenchina</taxon>
        <taxon>Panagrolaimomorpha</taxon>
        <taxon>Strongyloidoidea</taxon>
        <taxon>Steinernematidae</taxon>
        <taxon>Steinernema</taxon>
    </lineage>
</organism>
<evidence type="ECO:0000256" key="1">
    <source>
        <dbReference type="SAM" id="SignalP"/>
    </source>
</evidence>
<dbReference type="Proteomes" id="UP001175271">
    <property type="component" value="Unassembled WGS sequence"/>
</dbReference>
<evidence type="ECO:0000313" key="2">
    <source>
        <dbReference type="EMBL" id="KAK0405793.1"/>
    </source>
</evidence>
<comment type="caution">
    <text evidence="2">The sequence shown here is derived from an EMBL/GenBank/DDBJ whole genome shotgun (WGS) entry which is preliminary data.</text>
</comment>
<feature type="chain" id="PRO_5041453490" evidence="1">
    <location>
        <begin position="22"/>
        <end position="117"/>
    </location>
</feature>
<keyword evidence="3" id="KW-1185">Reference proteome</keyword>
<accession>A0AA39HJ96</accession>
<evidence type="ECO:0000313" key="3">
    <source>
        <dbReference type="Proteomes" id="UP001175271"/>
    </source>
</evidence>
<feature type="signal peptide" evidence="1">
    <location>
        <begin position="1"/>
        <end position="21"/>
    </location>
</feature>
<keyword evidence="1" id="KW-0732">Signal</keyword>
<name>A0AA39HJ96_9BILA</name>
<reference evidence="2" key="1">
    <citation type="submission" date="2023-06" db="EMBL/GenBank/DDBJ databases">
        <title>Genomic analysis of the entomopathogenic nematode Steinernema hermaphroditum.</title>
        <authorList>
            <person name="Schwarz E.M."/>
            <person name="Heppert J.K."/>
            <person name="Baniya A."/>
            <person name="Schwartz H.T."/>
            <person name="Tan C.-H."/>
            <person name="Antoshechkin I."/>
            <person name="Sternberg P.W."/>
            <person name="Goodrich-Blair H."/>
            <person name="Dillman A.R."/>
        </authorList>
    </citation>
    <scope>NUCLEOTIDE SEQUENCE</scope>
    <source>
        <strain evidence="2">PS9179</strain>
        <tissue evidence="2">Whole animal</tissue>
    </source>
</reference>
<dbReference type="EMBL" id="JAUCMV010000004">
    <property type="protein sequence ID" value="KAK0405793.1"/>
    <property type="molecule type" value="Genomic_DNA"/>
</dbReference>
<dbReference type="AlphaFoldDB" id="A0AA39HJ96"/>
<gene>
    <name evidence="2" type="ORF">QR680_018198</name>
</gene>
<proteinExistence type="predicted"/>